<dbReference type="AlphaFoldDB" id="A0A7W9E7G7"/>
<evidence type="ECO:0000256" key="3">
    <source>
        <dbReference type="ARBA" id="ARBA00022723"/>
    </source>
</evidence>
<dbReference type="GO" id="GO:0004177">
    <property type="term" value="F:aminopeptidase activity"/>
    <property type="evidence" value="ECO:0007669"/>
    <property type="project" value="UniProtKB-KW"/>
</dbReference>
<evidence type="ECO:0000256" key="5">
    <source>
        <dbReference type="ARBA" id="ARBA00022801"/>
    </source>
</evidence>
<evidence type="ECO:0000256" key="2">
    <source>
        <dbReference type="ARBA" id="ARBA00022670"/>
    </source>
</evidence>
<keyword evidence="6" id="KW-0862">Zinc</keyword>
<evidence type="ECO:0000259" key="8">
    <source>
        <dbReference type="Pfam" id="PF04389"/>
    </source>
</evidence>
<accession>A0A7W9E7G7</accession>
<protein>
    <recommendedName>
        <fullName evidence="8">Peptidase M28 domain-containing protein</fullName>
    </recommendedName>
</protein>
<proteinExistence type="predicted"/>
<evidence type="ECO:0000256" key="4">
    <source>
        <dbReference type="ARBA" id="ARBA00022729"/>
    </source>
</evidence>
<name>A0A7W9E7G7_9CAUL</name>
<keyword evidence="1" id="KW-0031">Aminopeptidase</keyword>
<dbReference type="PANTHER" id="PTHR12147">
    <property type="entry name" value="METALLOPEPTIDASE M28 FAMILY MEMBER"/>
    <property type="match status" value="1"/>
</dbReference>
<feature type="domain" description="Peptidase M28" evidence="8">
    <location>
        <begin position="283"/>
        <end position="493"/>
    </location>
</feature>
<dbReference type="Gene3D" id="3.40.630.10">
    <property type="entry name" value="Zn peptidases"/>
    <property type="match status" value="1"/>
</dbReference>
<dbReference type="EMBL" id="JACIJB010000006">
    <property type="protein sequence ID" value="MBB5660966.1"/>
    <property type="molecule type" value="Genomic_DNA"/>
</dbReference>
<evidence type="ECO:0000256" key="7">
    <source>
        <dbReference type="SAM" id="SignalP"/>
    </source>
</evidence>
<dbReference type="GO" id="GO:0006508">
    <property type="term" value="P:proteolysis"/>
    <property type="evidence" value="ECO:0007669"/>
    <property type="project" value="UniProtKB-KW"/>
</dbReference>
<gene>
    <name evidence="9" type="ORF">FHS65_001719</name>
</gene>
<comment type="caution">
    <text evidence="9">The sequence shown here is derived from an EMBL/GenBank/DDBJ whole genome shotgun (WGS) entry which is preliminary data.</text>
</comment>
<dbReference type="InterPro" id="IPR007484">
    <property type="entry name" value="Peptidase_M28"/>
</dbReference>
<evidence type="ECO:0000313" key="9">
    <source>
        <dbReference type="EMBL" id="MBB5660966.1"/>
    </source>
</evidence>
<dbReference type="SUPFAM" id="SSF53187">
    <property type="entry name" value="Zn-dependent exopeptidases"/>
    <property type="match status" value="1"/>
</dbReference>
<dbReference type="OrthoDB" id="9778250at2"/>
<keyword evidence="5" id="KW-0378">Hydrolase</keyword>
<dbReference type="RefSeq" id="WP_123287149.1">
    <property type="nucleotide sequence ID" value="NZ_JACIJB010000006.1"/>
</dbReference>
<dbReference type="InterPro" id="IPR045175">
    <property type="entry name" value="M28_fam"/>
</dbReference>
<keyword evidence="4 7" id="KW-0732">Signal</keyword>
<dbReference type="PANTHER" id="PTHR12147:SF56">
    <property type="entry name" value="AMINOPEPTIDASE YDR415C-RELATED"/>
    <property type="match status" value="1"/>
</dbReference>
<dbReference type="GO" id="GO:0008235">
    <property type="term" value="F:metalloexopeptidase activity"/>
    <property type="evidence" value="ECO:0007669"/>
    <property type="project" value="InterPro"/>
</dbReference>
<keyword evidence="2" id="KW-0645">Protease</keyword>
<dbReference type="SUPFAM" id="SSF52025">
    <property type="entry name" value="PA domain"/>
    <property type="match status" value="1"/>
</dbReference>
<evidence type="ECO:0000256" key="6">
    <source>
        <dbReference type="ARBA" id="ARBA00022833"/>
    </source>
</evidence>
<evidence type="ECO:0000256" key="1">
    <source>
        <dbReference type="ARBA" id="ARBA00022438"/>
    </source>
</evidence>
<sequence length="534" mass="58129">MFRRLLGGVAAAAVLLSASASLAQDISADRLSEHIRVLADDSFQGRVPGEVGEAMTLEYLQGQYEAMGFQPGGPDGQWLQPVTLFRFTPARAPVAYWTAPDGTQHPLAATDIQLRSSNDSGRVEIADAPVVFAGYGITAPERGWDDYGDLDVTGKVVIVLAGEPEGELFRGEYNSAYSSGGYKKMEALRRGAVGVITLVLDQASWQGMAGRPARTRTTVEGLDPIPFTGTMGAVTAMQWGSAAGVDHGAMATVDTGQFKAIELTGVRLSVDIEEAREEIQTYNLLARIEGSENPDEVVIFSAHWDHVGVSSPDAHGDTIFNGAWDNASGTAGILELARAFSLSPQPKRTVVFAHMAAEEMGLLGAYAYSVDPVYPLETTVADLNIDMLPLSGPTRDVAIFGFGQNSLEDDLAVLAEAEGRYVTDDREPEQNYYFRSDHFPFARSGVPALMPWHGVDLDEGGIEVGLPEYQALFSRDYHQRSDEWREDYDLRSAVENLTLMYQLAWDLANSDRWPTWKADSEFGAIRARSDAARQ</sequence>
<dbReference type="Proteomes" id="UP000548978">
    <property type="component" value="Unassembled WGS sequence"/>
</dbReference>
<reference evidence="9 10" key="1">
    <citation type="submission" date="2020-08" db="EMBL/GenBank/DDBJ databases">
        <title>Genomic Encyclopedia of Type Strains, Phase IV (KMG-IV): sequencing the most valuable type-strain genomes for metagenomic binning, comparative biology and taxonomic classification.</title>
        <authorList>
            <person name="Goeker M."/>
        </authorList>
    </citation>
    <scope>NUCLEOTIDE SEQUENCE [LARGE SCALE GENOMIC DNA]</scope>
    <source>
        <strain evidence="9 10">DSM 24448</strain>
    </source>
</reference>
<dbReference type="InterPro" id="IPR046450">
    <property type="entry name" value="PA_dom_sf"/>
</dbReference>
<feature type="chain" id="PRO_5031406451" description="Peptidase M28 domain-containing protein" evidence="7">
    <location>
        <begin position="24"/>
        <end position="534"/>
    </location>
</feature>
<evidence type="ECO:0000313" key="10">
    <source>
        <dbReference type="Proteomes" id="UP000548978"/>
    </source>
</evidence>
<keyword evidence="10" id="KW-1185">Reference proteome</keyword>
<dbReference type="Gene3D" id="3.50.30.30">
    <property type="match status" value="1"/>
</dbReference>
<keyword evidence="3" id="KW-0479">Metal-binding</keyword>
<dbReference type="Pfam" id="PF04389">
    <property type="entry name" value="Peptidase_M28"/>
    <property type="match status" value="1"/>
</dbReference>
<organism evidence="9 10">
    <name type="scientific">Brevundimonas halotolerans</name>
    <dbReference type="NCBI Taxonomy" id="69670"/>
    <lineage>
        <taxon>Bacteria</taxon>
        <taxon>Pseudomonadati</taxon>
        <taxon>Pseudomonadota</taxon>
        <taxon>Alphaproteobacteria</taxon>
        <taxon>Caulobacterales</taxon>
        <taxon>Caulobacteraceae</taxon>
        <taxon>Brevundimonas</taxon>
    </lineage>
</organism>
<feature type="signal peptide" evidence="7">
    <location>
        <begin position="1"/>
        <end position="23"/>
    </location>
</feature>
<dbReference type="GO" id="GO:0046872">
    <property type="term" value="F:metal ion binding"/>
    <property type="evidence" value="ECO:0007669"/>
    <property type="project" value="UniProtKB-KW"/>
</dbReference>